<organism evidence="2 3">
    <name type="scientific">Pomacea canaliculata</name>
    <name type="common">Golden apple snail</name>
    <dbReference type="NCBI Taxonomy" id="400727"/>
    <lineage>
        <taxon>Eukaryota</taxon>
        <taxon>Metazoa</taxon>
        <taxon>Spiralia</taxon>
        <taxon>Lophotrochozoa</taxon>
        <taxon>Mollusca</taxon>
        <taxon>Gastropoda</taxon>
        <taxon>Caenogastropoda</taxon>
        <taxon>Architaenioglossa</taxon>
        <taxon>Ampullarioidea</taxon>
        <taxon>Ampullariidae</taxon>
        <taxon>Pomacea</taxon>
    </lineage>
</organism>
<comment type="caution">
    <text evidence="2">The sequence shown here is derived from an EMBL/GenBank/DDBJ whole genome shotgun (WGS) entry which is preliminary data.</text>
</comment>
<dbReference type="AlphaFoldDB" id="A0A2T7NKN9"/>
<feature type="region of interest" description="Disordered" evidence="1">
    <location>
        <begin position="1"/>
        <end position="39"/>
    </location>
</feature>
<keyword evidence="3" id="KW-1185">Reference proteome</keyword>
<dbReference type="Proteomes" id="UP000245119">
    <property type="component" value="Linkage Group LG11"/>
</dbReference>
<evidence type="ECO:0000256" key="1">
    <source>
        <dbReference type="SAM" id="MobiDB-lite"/>
    </source>
</evidence>
<evidence type="ECO:0000313" key="3">
    <source>
        <dbReference type="Proteomes" id="UP000245119"/>
    </source>
</evidence>
<feature type="compositionally biased region" description="Polar residues" evidence="1">
    <location>
        <begin position="25"/>
        <end position="38"/>
    </location>
</feature>
<name>A0A2T7NKN9_POMCA</name>
<feature type="compositionally biased region" description="Low complexity" evidence="1">
    <location>
        <begin position="82"/>
        <end position="98"/>
    </location>
</feature>
<feature type="region of interest" description="Disordered" evidence="1">
    <location>
        <begin position="76"/>
        <end position="105"/>
    </location>
</feature>
<protein>
    <submittedName>
        <fullName evidence="2">Uncharacterized protein</fullName>
    </submittedName>
</protein>
<proteinExistence type="predicted"/>
<dbReference type="EMBL" id="PZQS01000011">
    <property type="protein sequence ID" value="PVD21721.1"/>
    <property type="molecule type" value="Genomic_DNA"/>
</dbReference>
<accession>A0A2T7NKN9</accession>
<gene>
    <name evidence="2" type="ORF">C0Q70_17521</name>
</gene>
<evidence type="ECO:0000313" key="2">
    <source>
        <dbReference type="EMBL" id="PVD21721.1"/>
    </source>
</evidence>
<sequence length="105" mass="11576">MDTTTSRNRKSMDEESHITDVEVRISTSDRPTPTTNPLNYGVAGVVVSCGQCRWAEDYTLLARHEDLNTLLAGCLATRSHRSPSTSRDSSSTSETTTTNHAEERC</sequence>
<feature type="compositionally biased region" description="Basic and acidic residues" evidence="1">
    <location>
        <begin position="10"/>
        <end position="23"/>
    </location>
</feature>
<reference evidence="2 3" key="1">
    <citation type="submission" date="2018-04" db="EMBL/GenBank/DDBJ databases">
        <title>The genome of golden apple snail Pomacea canaliculata provides insight into stress tolerance and invasive adaptation.</title>
        <authorList>
            <person name="Liu C."/>
            <person name="Liu B."/>
            <person name="Ren Y."/>
            <person name="Zhang Y."/>
            <person name="Wang H."/>
            <person name="Li S."/>
            <person name="Jiang F."/>
            <person name="Yin L."/>
            <person name="Zhang G."/>
            <person name="Qian W."/>
            <person name="Fan W."/>
        </authorList>
    </citation>
    <scope>NUCLEOTIDE SEQUENCE [LARGE SCALE GENOMIC DNA]</scope>
    <source>
        <strain evidence="2">SZHN2017</strain>
        <tissue evidence="2">Muscle</tissue>
    </source>
</reference>